<dbReference type="RefSeq" id="WP_017384435.1">
    <property type="nucleotide sequence ID" value="NZ_AMGJ01000042.1"/>
</dbReference>
<proteinExistence type="predicted"/>
<reference evidence="1 4" key="2">
    <citation type="submission" date="2019-09" db="EMBL/GenBank/DDBJ databases">
        <title>Reversal of blaTEM antimicrobial resistance by CRISPR-Cas9 in clinical E. coli and other Enterobacteriaceae strains.</title>
        <authorList>
            <person name="Tagliaferri T."/>
            <person name="Guimaraes N."/>
            <person name="Pereira M."/>
            <person name="Felicori L."/>
            <person name="Horz H.-P."/>
            <person name="Santos S."/>
            <person name="Mendes T."/>
        </authorList>
    </citation>
    <scope>NUCLEOTIDE SEQUENCE [LARGE SCALE GENOMIC DNA]</scope>
    <source>
        <strain evidence="1 4">E2_blaTEM_MG</strain>
    </source>
</reference>
<organism evidence="2 3">
    <name type="scientific">Enterobacter hormaechei</name>
    <dbReference type="NCBI Taxonomy" id="158836"/>
    <lineage>
        <taxon>Bacteria</taxon>
        <taxon>Pseudomonadati</taxon>
        <taxon>Pseudomonadota</taxon>
        <taxon>Gammaproteobacteria</taxon>
        <taxon>Enterobacterales</taxon>
        <taxon>Enterobacteriaceae</taxon>
        <taxon>Enterobacter</taxon>
        <taxon>Enterobacter cloacae complex</taxon>
    </lineage>
</organism>
<dbReference type="AlphaFoldDB" id="A0A2J0Q4R0"/>
<gene>
    <name evidence="2" type="ORF">B9Q30_01590</name>
    <name evidence="1" type="ORF">F9C29_02855</name>
</gene>
<sequence>MYNHNRDKSHFEHKIREIELLTEQIAAKHILYGTSNLFFEIQQLVGNLKREIESHCLTYSGGTHILDEQIRHLHEQDELLTFNRAKIYIVVEKNRTTTTTIALKQIGFVAGGAQVYGGASLCVGSLGLACAAYGAPMIAHGLNNMYENGYYLLFREEQSGTLRDAYRFAATKLGYGNNQADLVYGVVDLSLSAYGAGRKVLGPREKSWSLFHNIQSDYIRGWQEASKTAMALDLTSGSITGWQMYQIAKEN</sequence>
<dbReference type="InterPro" id="IPR025320">
    <property type="entry name" value="DUF4225"/>
</dbReference>
<dbReference type="EMBL" id="NEEW01000001">
    <property type="protein sequence ID" value="PJD89236.1"/>
    <property type="molecule type" value="Genomic_DNA"/>
</dbReference>
<dbReference type="Proteomes" id="UP000476281">
    <property type="component" value="Unassembled WGS sequence"/>
</dbReference>
<dbReference type="Proteomes" id="UP000229974">
    <property type="component" value="Unassembled WGS sequence"/>
</dbReference>
<dbReference type="Pfam" id="PF13988">
    <property type="entry name" value="DUF4225"/>
    <property type="match status" value="1"/>
</dbReference>
<evidence type="ECO:0000313" key="4">
    <source>
        <dbReference type="Proteomes" id="UP000476281"/>
    </source>
</evidence>
<evidence type="ECO:0000313" key="1">
    <source>
        <dbReference type="EMBL" id="KAB2529013.1"/>
    </source>
</evidence>
<evidence type="ECO:0000313" key="2">
    <source>
        <dbReference type="EMBL" id="PJD89236.1"/>
    </source>
</evidence>
<protein>
    <submittedName>
        <fullName evidence="1">DUF4225 domain-containing protein</fullName>
    </submittedName>
</protein>
<dbReference type="STRING" id="299766.BFV68_13160"/>
<evidence type="ECO:0000313" key="3">
    <source>
        <dbReference type="Proteomes" id="UP000229974"/>
    </source>
</evidence>
<dbReference type="OrthoDB" id="6534834at2"/>
<reference evidence="2 3" key="1">
    <citation type="journal article" date="2017" name="J. Antimicrob. Chemother.">
        <title>Characterization of the population structure, drug resistance mechanisms and plasmids of the community-associated Enterobacter cloacae complex in China.</title>
        <authorList>
            <person name="Zhou K."/>
            <person name="Yu W."/>
            <person name="Cao X."/>
            <person name="Shen P."/>
            <person name="Lu H."/>
            <person name="Luo Q."/>
            <person name="Rossen J.W.A."/>
            <person name="Xiao Y."/>
        </authorList>
    </citation>
    <scope>NUCLEOTIDE SEQUENCE [LARGE SCALE GENOMIC DNA]</scope>
    <source>
        <strain evidence="2 3">ECC904</strain>
    </source>
</reference>
<dbReference type="EMBL" id="WBSZ01000033">
    <property type="protein sequence ID" value="KAB2529013.1"/>
    <property type="molecule type" value="Genomic_DNA"/>
</dbReference>
<accession>A0A2J0Q4R0</accession>
<name>A0A2J0Q4R0_9ENTR</name>
<comment type="caution">
    <text evidence="2">The sequence shown here is derived from an EMBL/GenBank/DDBJ whole genome shotgun (WGS) entry which is preliminary data.</text>
</comment>